<name>A0A8J4UIE0_CLAMG</name>
<sequence length="60" mass="6632">MMILSRKPDGPVTAARHGDGLYDSYMRTDHIVNEEADLNGQSPGALPPLHKHTVYNCGKR</sequence>
<evidence type="ECO:0000313" key="2">
    <source>
        <dbReference type="Proteomes" id="UP000727407"/>
    </source>
</evidence>
<proteinExistence type="predicted"/>
<keyword evidence="1" id="KW-0808">Transferase</keyword>
<organism evidence="1 2">
    <name type="scientific">Clarias magur</name>
    <name type="common">Asian catfish</name>
    <name type="synonym">Macropteronotus magur</name>
    <dbReference type="NCBI Taxonomy" id="1594786"/>
    <lineage>
        <taxon>Eukaryota</taxon>
        <taxon>Metazoa</taxon>
        <taxon>Chordata</taxon>
        <taxon>Craniata</taxon>
        <taxon>Vertebrata</taxon>
        <taxon>Euteleostomi</taxon>
        <taxon>Actinopterygii</taxon>
        <taxon>Neopterygii</taxon>
        <taxon>Teleostei</taxon>
        <taxon>Ostariophysi</taxon>
        <taxon>Siluriformes</taxon>
        <taxon>Clariidae</taxon>
        <taxon>Clarias</taxon>
    </lineage>
</organism>
<dbReference type="GO" id="GO:0016301">
    <property type="term" value="F:kinase activity"/>
    <property type="evidence" value="ECO:0007669"/>
    <property type="project" value="UniProtKB-KW"/>
</dbReference>
<evidence type="ECO:0000313" key="1">
    <source>
        <dbReference type="EMBL" id="KAF5895867.1"/>
    </source>
</evidence>
<dbReference type="Proteomes" id="UP000727407">
    <property type="component" value="Unassembled WGS sequence"/>
</dbReference>
<comment type="caution">
    <text evidence="1">The sequence shown here is derived from an EMBL/GenBank/DDBJ whole genome shotgun (WGS) entry which is preliminary data.</text>
</comment>
<dbReference type="AlphaFoldDB" id="A0A8J4UIE0"/>
<dbReference type="EMBL" id="QNUK01000301">
    <property type="protein sequence ID" value="KAF5895867.1"/>
    <property type="molecule type" value="Genomic_DNA"/>
</dbReference>
<keyword evidence="1" id="KW-0418">Kinase</keyword>
<keyword evidence="2" id="KW-1185">Reference proteome</keyword>
<protein>
    <submittedName>
        <fullName evidence="1">Dual specificity tyrosine-phosphorylation-regulated kinase 2-like</fullName>
    </submittedName>
</protein>
<reference evidence="1" key="1">
    <citation type="submission" date="2020-07" db="EMBL/GenBank/DDBJ databases">
        <title>Clarias magur genome sequencing, assembly and annotation.</title>
        <authorList>
            <person name="Kushwaha B."/>
            <person name="Kumar R."/>
            <person name="Das P."/>
            <person name="Joshi C.G."/>
            <person name="Kumar D."/>
            <person name="Nagpure N.S."/>
            <person name="Pandey M."/>
            <person name="Agarwal S."/>
            <person name="Srivastava S."/>
            <person name="Singh M."/>
            <person name="Sahoo L."/>
            <person name="Jayasankar P."/>
            <person name="Meher P.K."/>
            <person name="Koringa P.G."/>
            <person name="Iquebal M.A."/>
            <person name="Das S.P."/>
            <person name="Bit A."/>
            <person name="Patnaik S."/>
            <person name="Patel N."/>
            <person name="Shah T.M."/>
            <person name="Hinsu A."/>
            <person name="Jena J.K."/>
        </authorList>
    </citation>
    <scope>NUCLEOTIDE SEQUENCE</scope>
    <source>
        <strain evidence="1">CIFAMagur01</strain>
        <tissue evidence="1">Testis</tissue>
    </source>
</reference>
<accession>A0A8J4UIE0</accession>
<gene>
    <name evidence="1" type="primary">gfDYRK3</name>
    <name evidence="1" type="ORF">DAT39_014400</name>
</gene>